<keyword evidence="2" id="KW-0808">Transferase</keyword>
<dbReference type="GO" id="GO:0032259">
    <property type="term" value="P:methylation"/>
    <property type="evidence" value="ECO:0007669"/>
    <property type="project" value="UniProtKB-KW"/>
</dbReference>
<dbReference type="OrthoDB" id="407325at2759"/>
<evidence type="ECO:0000256" key="1">
    <source>
        <dbReference type="ARBA" id="ARBA00022603"/>
    </source>
</evidence>
<dbReference type="SUPFAM" id="SSF53335">
    <property type="entry name" value="S-adenosyl-L-methionine-dependent methyltransferases"/>
    <property type="match status" value="1"/>
</dbReference>
<protein>
    <submittedName>
        <fullName evidence="5">Methyltransferase-like protein 23</fullName>
    </submittedName>
</protein>
<dbReference type="Proteomes" id="UP001152320">
    <property type="component" value="Chromosome 8"/>
</dbReference>
<evidence type="ECO:0000313" key="6">
    <source>
        <dbReference type="Proteomes" id="UP001152320"/>
    </source>
</evidence>
<dbReference type="EMBL" id="JAIZAY010000008">
    <property type="protein sequence ID" value="KAJ8037399.1"/>
    <property type="molecule type" value="Genomic_DNA"/>
</dbReference>
<proteinExistence type="inferred from homology"/>
<comment type="caution">
    <text evidence="5">The sequence shown here is derived from an EMBL/GenBank/DDBJ whole genome shotgun (WGS) entry which is preliminary data.</text>
</comment>
<dbReference type="GO" id="GO:0005634">
    <property type="term" value="C:nucleus"/>
    <property type="evidence" value="ECO:0007669"/>
    <property type="project" value="TreeGrafter"/>
</dbReference>
<sequence>MCKGKIGLIPFHYFINSEIQPARMASVRRFKFDTSDLHEKNQKSLIISIPEVLDPSYGMYVWPSAVVLAQYVSIHREEIKSKRILEVGAGTSLPGVVAAKLGASVTLTDDIHQPVCLENCKKSCQENQLEDVSIMGLSWGRFTPQMLELPPQDIILASDCFYDSKDFEDIVATFKFFIQRNNKCQCWVTYQQRSTERSIEYLLQKWKLKCCHVPLVLFGADSPCIAGSELPGNHTIEMMIITDQS</sequence>
<dbReference type="PANTHER" id="PTHR14614:SF164">
    <property type="entry name" value="HISTONE-ARGININE METHYLTRANSFERASE METTL23"/>
    <property type="match status" value="1"/>
</dbReference>
<comment type="similarity">
    <text evidence="4">Belongs to the methyltransferase superfamily. METTL23 family.</text>
</comment>
<evidence type="ECO:0000313" key="5">
    <source>
        <dbReference type="EMBL" id="KAJ8037399.1"/>
    </source>
</evidence>
<evidence type="ECO:0000256" key="3">
    <source>
        <dbReference type="ARBA" id="ARBA00022691"/>
    </source>
</evidence>
<keyword evidence="6" id="KW-1185">Reference proteome</keyword>
<reference evidence="5" key="1">
    <citation type="submission" date="2021-10" db="EMBL/GenBank/DDBJ databases">
        <title>Tropical sea cucumber genome reveals ecological adaptation and Cuvierian tubules defense mechanism.</title>
        <authorList>
            <person name="Chen T."/>
        </authorList>
    </citation>
    <scope>NUCLEOTIDE SEQUENCE</scope>
    <source>
        <strain evidence="5">Nanhai2018</strain>
        <tissue evidence="5">Muscle</tissue>
    </source>
</reference>
<evidence type="ECO:0000256" key="4">
    <source>
        <dbReference type="ARBA" id="ARBA00043988"/>
    </source>
</evidence>
<dbReference type="GO" id="GO:0005737">
    <property type="term" value="C:cytoplasm"/>
    <property type="evidence" value="ECO:0007669"/>
    <property type="project" value="TreeGrafter"/>
</dbReference>
<dbReference type="Gene3D" id="3.40.50.150">
    <property type="entry name" value="Vaccinia Virus protein VP39"/>
    <property type="match status" value="1"/>
</dbReference>
<dbReference type="AlphaFoldDB" id="A0A9Q1C3F9"/>
<name>A0A9Q1C3F9_HOLLE</name>
<dbReference type="InterPro" id="IPR029063">
    <property type="entry name" value="SAM-dependent_MTases_sf"/>
</dbReference>
<dbReference type="GO" id="GO:0008168">
    <property type="term" value="F:methyltransferase activity"/>
    <property type="evidence" value="ECO:0007669"/>
    <property type="project" value="UniProtKB-KW"/>
</dbReference>
<dbReference type="PANTHER" id="PTHR14614">
    <property type="entry name" value="HEPATOCELLULAR CARCINOMA-ASSOCIATED ANTIGEN"/>
    <property type="match status" value="1"/>
</dbReference>
<keyword evidence="1 5" id="KW-0489">Methyltransferase</keyword>
<dbReference type="Pfam" id="PF10294">
    <property type="entry name" value="Methyltransf_16"/>
    <property type="match status" value="1"/>
</dbReference>
<dbReference type="InterPro" id="IPR019410">
    <property type="entry name" value="Methyltransf_16"/>
</dbReference>
<gene>
    <name evidence="5" type="ORF">HOLleu_18207</name>
</gene>
<evidence type="ECO:0000256" key="2">
    <source>
        <dbReference type="ARBA" id="ARBA00022679"/>
    </source>
</evidence>
<organism evidence="5 6">
    <name type="scientific">Holothuria leucospilota</name>
    <name type="common">Black long sea cucumber</name>
    <name type="synonym">Mertensiothuria leucospilota</name>
    <dbReference type="NCBI Taxonomy" id="206669"/>
    <lineage>
        <taxon>Eukaryota</taxon>
        <taxon>Metazoa</taxon>
        <taxon>Echinodermata</taxon>
        <taxon>Eleutherozoa</taxon>
        <taxon>Echinozoa</taxon>
        <taxon>Holothuroidea</taxon>
        <taxon>Aspidochirotacea</taxon>
        <taxon>Aspidochirotida</taxon>
        <taxon>Holothuriidae</taxon>
        <taxon>Holothuria</taxon>
    </lineage>
</organism>
<accession>A0A9Q1C3F9</accession>
<keyword evidence="3" id="KW-0949">S-adenosyl-L-methionine</keyword>